<dbReference type="InterPro" id="IPR029510">
    <property type="entry name" value="Ald_DH_CS_GLU"/>
</dbReference>
<dbReference type="PANTHER" id="PTHR42991">
    <property type="entry name" value="ALDEHYDE DEHYDROGENASE"/>
    <property type="match status" value="1"/>
</dbReference>
<sequence length="481" mass="51854">MKMRPGSQTGFLLCGKEWIEGEALDVRSPWDQGLVGKVTAATRADARQAVHHAVASVRRTRALPRWKRREILEDVAAALIEQKERFAQLIVAEAGKPIRLARIEVDRAVLTFKTAAEEAARLGGESIPLDLTEGNGGRWGLVQRFGVGPVLAITPFNFPLNLVAHKVAPAIAAGCPVIVKPAPQTPFTALALGEVILKAGWPEEALAVLPLANADTAWLAEKEDRIKLVSFTGSAAVGWELKAHSGRKRVLLELGGNAALIVHGDWKDLDDAALRTAHAAFNFAGQSCISVQRVFVERSIFQTFLWKVVEIAAKLVVGDPSNEATEVGPLVNSSEAERVEAWVKEAVESGAKLIAGGERKDSILTPTILTATAPGMKVRDEEIFGPVLAIEPYDDFEEALAAANHSKYGLQAGLLTRDSGRILTAYRELEVGALIVGDTPSWRLDPMPFGGVKDSGLGREGIRWAIDEMTEPRMLVMTGNG</sequence>
<dbReference type="Proteomes" id="UP000239735">
    <property type="component" value="Unassembled WGS sequence"/>
</dbReference>
<proteinExistence type="inferred from homology"/>
<name>A0A2N9L3W1_9BACT</name>
<dbReference type="Gene3D" id="3.40.605.10">
    <property type="entry name" value="Aldehyde Dehydrogenase, Chain A, domain 1"/>
    <property type="match status" value="1"/>
</dbReference>
<dbReference type="SUPFAM" id="SSF53720">
    <property type="entry name" value="ALDH-like"/>
    <property type="match status" value="1"/>
</dbReference>
<protein>
    <submittedName>
        <fullName evidence="6">Putative aldehyde-dehydrogenase-like protein y4uC</fullName>
        <ecNumber evidence="6">1.2.1.-</ecNumber>
    </submittedName>
</protein>
<evidence type="ECO:0000256" key="1">
    <source>
        <dbReference type="ARBA" id="ARBA00009986"/>
    </source>
</evidence>
<keyword evidence="2 4" id="KW-0560">Oxidoreductase</keyword>
<dbReference type="EMBL" id="OKRB01000013">
    <property type="protein sequence ID" value="SPE17734.1"/>
    <property type="molecule type" value="Genomic_DNA"/>
</dbReference>
<evidence type="ECO:0000256" key="3">
    <source>
        <dbReference type="PROSITE-ProRule" id="PRU10007"/>
    </source>
</evidence>
<dbReference type="InterPro" id="IPR051020">
    <property type="entry name" value="ALDH-related_metabolic_enz"/>
</dbReference>
<evidence type="ECO:0000259" key="5">
    <source>
        <dbReference type="Pfam" id="PF00171"/>
    </source>
</evidence>
<dbReference type="InterPro" id="IPR016161">
    <property type="entry name" value="Ald_DH/histidinol_DH"/>
</dbReference>
<evidence type="ECO:0000256" key="4">
    <source>
        <dbReference type="RuleBase" id="RU003345"/>
    </source>
</evidence>
<dbReference type="InterPro" id="IPR016163">
    <property type="entry name" value="Ald_DH_C"/>
</dbReference>
<dbReference type="EC" id="1.2.1.-" evidence="6"/>
<feature type="active site" evidence="3">
    <location>
        <position position="253"/>
    </location>
</feature>
<accession>A0A2N9L3W1</accession>
<dbReference type="InterPro" id="IPR015590">
    <property type="entry name" value="Aldehyde_DH_dom"/>
</dbReference>
<evidence type="ECO:0000313" key="6">
    <source>
        <dbReference type="EMBL" id="SPE17734.1"/>
    </source>
</evidence>
<evidence type="ECO:0000256" key="2">
    <source>
        <dbReference type="ARBA" id="ARBA00023002"/>
    </source>
</evidence>
<gene>
    <name evidence="6" type="ORF">SBA5_110094</name>
</gene>
<dbReference type="PANTHER" id="PTHR42991:SF1">
    <property type="entry name" value="ALDEHYDE DEHYDROGENASE"/>
    <property type="match status" value="1"/>
</dbReference>
<dbReference type="Pfam" id="PF00171">
    <property type="entry name" value="Aldedh"/>
    <property type="match status" value="1"/>
</dbReference>
<organism evidence="6 7">
    <name type="scientific">Candidatus Sulfuritelmatomonas gaucii</name>
    <dbReference type="NCBI Taxonomy" id="2043161"/>
    <lineage>
        <taxon>Bacteria</taxon>
        <taxon>Pseudomonadati</taxon>
        <taxon>Acidobacteriota</taxon>
        <taxon>Terriglobia</taxon>
        <taxon>Terriglobales</taxon>
        <taxon>Acidobacteriaceae</taxon>
        <taxon>Candidatus Sulfuritelmatomonas</taxon>
    </lineage>
</organism>
<dbReference type="GO" id="GO:0008911">
    <property type="term" value="F:lactaldehyde dehydrogenase (NAD+) activity"/>
    <property type="evidence" value="ECO:0007669"/>
    <property type="project" value="TreeGrafter"/>
</dbReference>
<evidence type="ECO:0000313" key="7">
    <source>
        <dbReference type="Proteomes" id="UP000239735"/>
    </source>
</evidence>
<dbReference type="Gene3D" id="3.40.309.10">
    <property type="entry name" value="Aldehyde Dehydrogenase, Chain A, domain 2"/>
    <property type="match status" value="1"/>
</dbReference>
<dbReference type="InterPro" id="IPR016162">
    <property type="entry name" value="Ald_DH_N"/>
</dbReference>
<dbReference type="PROSITE" id="PS00687">
    <property type="entry name" value="ALDEHYDE_DEHYDR_GLU"/>
    <property type="match status" value="1"/>
</dbReference>
<reference evidence="7" key="1">
    <citation type="submission" date="2018-02" db="EMBL/GenBank/DDBJ databases">
        <authorList>
            <person name="Hausmann B."/>
        </authorList>
    </citation>
    <scope>NUCLEOTIDE SEQUENCE [LARGE SCALE GENOMIC DNA]</scope>
    <source>
        <strain evidence="7">Peat soil MAG SbA5</strain>
    </source>
</reference>
<dbReference type="AlphaFoldDB" id="A0A2N9L3W1"/>
<feature type="domain" description="Aldehyde dehydrogenase" evidence="5">
    <location>
        <begin position="18"/>
        <end position="473"/>
    </location>
</feature>
<comment type="similarity">
    <text evidence="1 4">Belongs to the aldehyde dehydrogenase family.</text>
</comment>